<dbReference type="GO" id="GO:0022603">
    <property type="term" value="P:regulation of anatomical structure morphogenesis"/>
    <property type="evidence" value="ECO:0007669"/>
    <property type="project" value="UniProtKB-ARBA"/>
</dbReference>
<dbReference type="GO" id="GO:2000026">
    <property type="term" value="P:regulation of multicellular organismal development"/>
    <property type="evidence" value="ECO:0007669"/>
    <property type="project" value="UniProtKB-ARBA"/>
</dbReference>
<evidence type="ECO:0000256" key="1">
    <source>
        <dbReference type="ARBA" id="ARBA00004123"/>
    </source>
</evidence>
<dbReference type="SMART" id="SM00355">
    <property type="entry name" value="ZnF_C2H2"/>
    <property type="match status" value="3"/>
</dbReference>
<keyword evidence="6" id="KW-0862">Zinc</keyword>
<dbReference type="OrthoDB" id="654211at2759"/>
<dbReference type="InterPro" id="IPR013087">
    <property type="entry name" value="Znf_C2H2_type"/>
</dbReference>
<evidence type="ECO:0000256" key="5">
    <source>
        <dbReference type="ARBA" id="ARBA00022771"/>
    </source>
</evidence>
<dbReference type="InterPro" id="IPR050717">
    <property type="entry name" value="C2H2-ZF_Transcription_Reg"/>
</dbReference>
<dbReference type="InterPro" id="IPR036236">
    <property type="entry name" value="Znf_C2H2_sf"/>
</dbReference>
<reference evidence="10 11" key="1">
    <citation type="submission" date="2015-12" db="EMBL/GenBank/DDBJ databases">
        <title>Draft genome of the nematode, Onchocerca flexuosa.</title>
        <authorList>
            <person name="Mitreva M."/>
        </authorList>
    </citation>
    <scope>NUCLEOTIDE SEQUENCE [LARGE SCALE GENOMIC DNA]</scope>
    <source>
        <strain evidence="10">Red Deer</strain>
    </source>
</reference>
<accession>A0A238BL07</accession>
<gene>
    <name evidence="10" type="ORF">X798_07122</name>
</gene>
<comment type="similarity">
    <text evidence="2">Belongs to the krueppel C2H2-type zinc-finger protein family.</text>
</comment>
<name>A0A238BL07_9BILA</name>
<dbReference type="Pfam" id="PF13912">
    <property type="entry name" value="zf-C2H2_6"/>
    <property type="match status" value="1"/>
</dbReference>
<proteinExistence type="inferred from homology"/>
<dbReference type="GO" id="GO:0000981">
    <property type="term" value="F:DNA-binding transcription factor activity, RNA polymerase II-specific"/>
    <property type="evidence" value="ECO:0007669"/>
    <property type="project" value="TreeGrafter"/>
</dbReference>
<keyword evidence="7" id="KW-0539">Nucleus</keyword>
<keyword evidence="5 8" id="KW-0863">Zinc-finger</keyword>
<evidence type="ECO:0000256" key="4">
    <source>
        <dbReference type="ARBA" id="ARBA00022737"/>
    </source>
</evidence>
<dbReference type="FunFam" id="3.30.160.60:FF:000744">
    <property type="entry name" value="zinc finger E-box-binding homeobox 1"/>
    <property type="match status" value="1"/>
</dbReference>
<evidence type="ECO:0000256" key="2">
    <source>
        <dbReference type="ARBA" id="ARBA00006991"/>
    </source>
</evidence>
<organism evidence="10 11">
    <name type="scientific">Onchocerca flexuosa</name>
    <dbReference type="NCBI Taxonomy" id="387005"/>
    <lineage>
        <taxon>Eukaryota</taxon>
        <taxon>Metazoa</taxon>
        <taxon>Ecdysozoa</taxon>
        <taxon>Nematoda</taxon>
        <taxon>Chromadorea</taxon>
        <taxon>Rhabditida</taxon>
        <taxon>Spirurina</taxon>
        <taxon>Spiruromorpha</taxon>
        <taxon>Filarioidea</taxon>
        <taxon>Onchocercidae</taxon>
        <taxon>Onchocerca</taxon>
    </lineage>
</organism>
<keyword evidence="11" id="KW-1185">Reference proteome</keyword>
<dbReference type="EMBL" id="KZ270339">
    <property type="protein sequence ID" value="OZC05902.1"/>
    <property type="molecule type" value="Genomic_DNA"/>
</dbReference>
<feature type="domain" description="C2H2-type" evidence="9">
    <location>
        <begin position="37"/>
        <end position="64"/>
    </location>
</feature>
<dbReference type="PROSITE" id="PS50157">
    <property type="entry name" value="ZINC_FINGER_C2H2_2"/>
    <property type="match status" value="3"/>
</dbReference>
<feature type="domain" description="C2H2-type" evidence="9">
    <location>
        <begin position="65"/>
        <end position="94"/>
    </location>
</feature>
<comment type="subcellular location">
    <subcellularLocation>
        <location evidence="1">Nucleus</location>
    </subcellularLocation>
</comment>
<keyword evidence="3" id="KW-0479">Metal-binding</keyword>
<dbReference type="Pfam" id="PF00096">
    <property type="entry name" value="zf-C2H2"/>
    <property type="match status" value="2"/>
</dbReference>
<evidence type="ECO:0000256" key="7">
    <source>
        <dbReference type="ARBA" id="ARBA00023242"/>
    </source>
</evidence>
<evidence type="ECO:0000313" key="10">
    <source>
        <dbReference type="EMBL" id="OZC05902.1"/>
    </source>
</evidence>
<dbReference type="Proteomes" id="UP000242913">
    <property type="component" value="Unassembled WGS sequence"/>
</dbReference>
<evidence type="ECO:0000313" key="11">
    <source>
        <dbReference type="Proteomes" id="UP000242913"/>
    </source>
</evidence>
<dbReference type="FunFam" id="3.30.160.60:FF:001627">
    <property type="entry name" value="Zinc finger protein 655"/>
    <property type="match status" value="1"/>
</dbReference>
<evidence type="ECO:0000256" key="3">
    <source>
        <dbReference type="ARBA" id="ARBA00022723"/>
    </source>
</evidence>
<keyword evidence="4" id="KW-0677">Repeat</keyword>
<dbReference type="GO" id="GO:0005634">
    <property type="term" value="C:nucleus"/>
    <property type="evidence" value="ECO:0007669"/>
    <property type="project" value="UniProtKB-SubCell"/>
</dbReference>
<dbReference type="SUPFAM" id="SSF57667">
    <property type="entry name" value="beta-beta-alpha zinc fingers"/>
    <property type="match status" value="2"/>
</dbReference>
<evidence type="ECO:0000256" key="6">
    <source>
        <dbReference type="ARBA" id="ARBA00022833"/>
    </source>
</evidence>
<dbReference type="FunFam" id="3.30.160.60:FF:000624">
    <property type="entry name" value="zinc finger protein 697"/>
    <property type="match status" value="1"/>
</dbReference>
<protein>
    <submittedName>
        <fullName evidence="10">Zinc finger, C2H2 type</fullName>
    </submittedName>
</protein>
<sequence>MDGKLCQLHRCQICNKAFQHLRSLRKHEREHGEERPFRCDQCGKEFKQHGSLRRHELIHTGIRPFKCDECGKEFSRSDCLKSHKITHRNSSERPYFKASTLTAPTAEDICATAALIKEMISIAGL</sequence>
<dbReference type="GO" id="GO:0000977">
    <property type="term" value="F:RNA polymerase II transcription regulatory region sequence-specific DNA binding"/>
    <property type="evidence" value="ECO:0007669"/>
    <property type="project" value="TreeGrafter"/>
</dbReference>
<dbReference type="Gene3D" id="3.30.160.60">
    <property type="entry name" value="Classic Zinc Finger"/>
    <property type="match status" value="3"/>
</dbReference>
<dbReference type="PROSITE" id="PS00028">
    <property type="entry name" value="ZINC_FINGER_C2H2_1"/>
    <property type="match status" value="3"/>
</dbReference>
<evidence type="ECO:0000256" key="8">
    <source>
        <dbReference type="PROSITE-ProRule" id="PRU00042"/>
    </source>
</evidence>
<dbReference type="PANTHER" id="PTHR14196">
    <property type="entry name" value="ODD-SKIPPED - RELATED"/>
    <property type="match status" value="1"/>
</dbReference>
<dbReference type="PANTHER" id="PTHR14196:SF12">
    <property type="entry name" value="ZINC FINGER PROTEIN 208-LIKE"/>
    <property type="match status" value="1"/>
</dbReference>
<evidence type="ECO:0000259" key="9">
    <source>
        <dbReference type="PROSITE" id="PS50157"/>
    </source>
</evidence>
<dbReference type="AlphaFoldDB" id="A0A238BL07"/>
<dbReference type="GO" id="GO:0008270">
    <property type="term" value="F:zinc ion binding"/>
    <property type="evidence" value="ECO:0007669"/>
    <property type="project" value="UniProtKB-KW"/>
</dbReference>
<feature type="domain" description="C2H2-type" evidence="9">
    <location>
        <begin position="9"/>
        <end position="36"/>
    </location>
</feature>